<protein>
    <recommendedName>
        <fullName evidence="4">MFS transporter</fullName>
    </recommendedName>
</protein>
<feature type="transmembrane region" description="Helical" evidence="1">
    <location>
        <begin position="20"/>
        <end position="38"/>
    </location>
</feature>
<sequence length="66" mass="7388">MLLDTSKLGNWPFHPKKWPFFYGWMIIISGTIGVTMSIPGQTMGVSTFTDSLLDVMGMSRNQLSFA</sequence>
<evidence type="ECO:0008006" key="4">
    <source>
        <dbReference type="Google" id="ProtNLM"/>
    </source>
</evidence>
<keyword evidence="1" id="KW-0472">Membrane</keyword>
<keyword evidence="1" id="KW-1133">Transmembrane helix</keyword>
<gene>
    <name evidence="2" type="ORF">N6H18_06090</name>
</gene>
<reference evidence="2" key="1">
    <citation type="submission" date="2022-09" db="EMBL/GenBank/DDBJ databases">
        <title>Comparative genomics and taxonomic characterization of three novel marine species of genus Reichenbachiella exhibiting antioxidant and polysaccharide degradation activities.</title>
        <authorList>
            <person name="Muhammad N."/>
            <person name="Lee Y.-J."/>
            <person name="Ko J."/>
            <person name="Kim S.-G."/>
        </authorList>
    </citation>
    <scope>NUCLEOTIDE SEQUENCE</scope>
    <source>
        <strain evidence="2">BKB1-1</strain>
    </source>
</reference>
<proteinExistence type="predicted"/>
<organism evidence="2 3">
    <name type="scientific">Reichenbachiella agarivorans</name>
    <dbReference type="NCBI Taxonomy" id="2979464"/>
    <lineage>
        <taxon>Bacteria</taxon>
        <taxon>Pseudomonadati</taxon>
        <taxon>Bacteroidota</taxon>
        <taxon>Cytophagia</taxon>
        <taxon>Cytophagales</taxon>
        <taxon>Reichenbachiellaceae</taxon>
        <taxon>Reichenbachiella</taxon>
    </lineage>
</organism>
<dbReference type="RefSeq" id="WP_262310951.1">
    <property type="nucleotide sequence ID" value="NZ_CP106679.1"/>
</dbReference>
<name>A0ABY6CSM5_9BACT</name>
<accession>A0ABY6CSM5</accession>
<keyword evidence="3" id="KW-1185">Reference proteome</keyword>
<dbReference type="Proteomes" id="UP001065174">
    <property type="component" value="Chromosome"/>
</dbReference>
<evidence type="ECO:0000313" key="2">
    <source>
        <dbReference type="EMBL" id="UXP33522.1"/>
    </source>
</evidence>
<evidence type="ECO:0000256" key="1">
    <source>
        <dbReference type="SAM" id="Phobius"/>
    </source>
</evidence>
<evidence type="ECO:0000313" key="3">
    <source>
        <dbReference type="Proteomes" id="UP001065174"/>
    </source>
</evidence>
<dbReference type="EMBL" id="CP106679">
    <property type="protein sequence ID" value="UXP33522.1"/>
    <property type="molecule type" value="Genomic_DNA"/>
</dbReference>
<keyword evidence="1" id="KW-0812">Transmembrane</keyword>